<dbReference type="PANTHER" id="PTHR21616">
    <property type="entry name" value="CENTROSOME SPINDLE POLE ASSOCIATED PROTEIN"/>
    <property type="match status" value="1"/>
</dbReference>
<feature type="compositionally biased region" description="Basic and acidic residues" evidence="2">
    <location>
        <begin position="914"/>
        <end position="926"/>
    </location>
</feature>
<feature type="region of interest" description="Disordered" evidence="2">
    <location>
        <begin position="101"/>
        <end position="140"/>
    </location>
</feature>
<feature type="compositionally biased region" description="Polar residues" evidence="2">
    <location>
        <begin position="748"/>
        <end position="758"/>
    </location>
</feature>
<feature type="region of interest" description="Disordered" evidence="2">
    <location>
        <begin position="419"/>
        <end position="468"/>
    </location>
</feature>
<feature type="compositionally biased region" description="Basic and acidic residues" evidence="2">
    <location>
        <begin position="616"/>
        <end position="717"/>
    </location>
</feature>
<feature type="compositionally biased region" description="Basic and acidic residues" evidence="2">
    <location>
        <begin position="262"/>
        <end position="271"/>
    </location>
</feature>
<feature type="coiled-coil region" evidence="1">
    <location>
        <begin position="775"/>
        <end position="802"/>
    </location>
</feature>
<reference evidence="3" key="1">
    <citation type="journal article" name="BMC Genomics">
        <title>Long-read sequencing and de novo genome assembly of marine medaka (Oryzias melastigma).</title>
        <authorList>
            <person name="Liang P."/>
            <person name="Saqib H.S.A."/>
            <person name="Ni X."/>
            <person name="Shen Y."/>
        </authorList>
    </citation>
    <scope>NUCLEOTIDE SEQUENCE</scope>
    <source>
        <strain evidence="3">Bigg-433</strain>
    </source>
</reference>
<feature type="region of interest" description="Disordered" evidence="2">
    <location>
        <begin position="962"/>
        <end position="981"/>
    </location>
</feature>
<sequence length="981" mass="113553">MELDDELENFIRERKARVVQDKASLEQDPPYIEIKTKPHKAYSGSAVKENIPPKSTTQGKGVEYEKKKHRLQRELRMDYRRYMAQNALEDSASIFPKRHSRLQRDAATMTEDSRFRESEDDEGFSSVLSRHQNRRGRPINLEEDEEEVELFQDELPEGRRRREIANEQMDEKSQTIRINIREKRENRGDLRRDGRRIRALSKNENADFVTGLIIGAGDTDEALQRRKERYRQELQEQIAEQHRNKKKEKELELKVAATGANDPEKQPDRIKQFGLSRRRAPQDLEATGDLRSLSRLLSSNEKDASRERDISFPPEQSHAAFQSPLLEYSSALGLGEGGLSPCGQPAAPFLPSSMDIPRNPLFVPHPPPSLSGVYRNPYIEPYQFCGTRNQPDPNMAYYGHPSAPSAAFPVSCWNVPPGTAAPNQSSNHSPHTEPPMTGVPHIRSSRPTNETTADLPAGSFPLVRPRSTKGRTLNYGEALKQQIQEQQQRKRVEQEENERYEAQLEVEMRTHQPWGKGGGGAPLRDSSGNLIADLNQMHKLNEEAYINPEQWQRRATAARMAHGPEPSDPNERVSGFTNIQTPQFARGNIFPNQPTEQQLKEQDQYKAFLKQQIEEKMRQKAEERERIRLEEEKEEKRLAEQRARIQREFEEEQEKKKRKEMEQKAKNEELIQLAEQRKREAEQKRREMEEKENAALRRQYERERERQAREEEVHREPLPPIPALQWKQGQHQHTPRPPTHDSQHSRAPLTQGSQSGLQSPPVPACRNQLRAAGAYKDVFSELSALRQQLRSEQKRLECRLQQDDWEELDSPMSIRSQERPAVDVFDMARLRLQAPVRRPSSRSVDPRNLRNHESYRLKHADGESRLGFCKEAKLEETNQRIRDYGDSYHHFSDHRSTVLDDYLDLSPPHQTNHLRGDSRGSERDSQLRSEITFIDSLDDATPVPHTPKLDEVHQLSARERRRLSKQHAQERAVSSQLSGLL</sequence>
<evidence type="ECO:0000256" key="2">
    <source>
        <dbReference type="SAM" id="MobiDB-lite"/>
    </source>
</evidence>
<dbReference type="GO" id="GO:0005874">
    <property type="term" value="C:microtubule"/>
    <property type="evidence" value="ECO:0007669"/>
    <property type="project" value="InterPro"/>
</dbReference>
<proteinExistence type="predicted"/>
<feature type="compositionally biased region" description="Polar residues" evidence="2">
    <location>
        <begin position="972"/>
        <end position="981"/>
    </location>
</feature>
<evidence type="ECO:0000313" key="3">
    <source>
        <dbReference type="EMBL" id="KAF6730954.1"/>
    </source>
</evidence>
<dbReference type="GO" id="GO:0032467">
    <property type="term" value="P:positive regulation of cytokinesis"/>
    <property type="evidence" value="ECO:0007669"/>
    <property type="project" value="InterPro"/>
</dbReference>
<evidence type="ECO:0000313" key="4">
    <source>
        <dbReference type="Proteomes" id="UP000646548"/>
    </source>
</evidence>
<dbReference type="EMBL" id="WKFB01000227">
    <property type="protein sequence ID" value="KAF6730954.1"/>
    <property type="molecule type" value="Genomic_DNA"/>
</dbReference>
<protein>
    <submittedName>
        <fullName evidence="3">Centrosome and spindle pole-associated protein 1</fullName>
    </submittedName>
</protein>
<dbReference type="Proteomes" id="UP000646548">
    <property type="component" value="Unassembled WGS sequence"/>
</dbReference>
<feature type="region of interest" description="Disordered" evidence="2">
    <location>
        <begin position="616"/>
        <end position="764"/>
    </location>
</feature>
<feature type="coiled-coil region" evidence="1">
    <location>
        <begin position="476"/>
        <end position="510"/>
    </location>
</feature>
<dbReference type="GO" id="GO:0000922">
    <property type="term" value="C:spindle pole"/>
    <property type="evidence" value="ECO:0007669"/>
    <property type="project" value="InterPro"/>
</dbReference>
<evidence type="ECO:0000256" key="1">
    <source>
        <dbReference type="SAM" id="Coils"/>
    </source>
</evidence>
<feature type="compositionally biased region" description="Low complexity" evidence="2">
    <location>
        <begin position="290"/>
        <end position="299"/>
    </location>
</feature>
<accession>A0A834CKM6</accession>
<feature type="compositionally biased region" description="Basic and acidic residues" evidence="2">
    <location>
        <begin position="300"/>
        <end position="310"/>
    </location>
</feature>
<feature type="coiled-coil region" evidence="1">
    <location>
        <begin position="220"/>
        <end position="252"/>
    </location>
</feature>
<dbReference type="InterPro" id="IPR026708">
    <property type="entry name" value="CSPP1"/>
</dbReference>
<dbReference type="GO" id="GO:0005813">
    <property type="term" value="C:centrosome"/>
    <property type="evidence" value="ECO:0007669"/>
    <property type="project" value="InterPro"/>
</dbReference>
<dbReference type="AlphaFoldDB" id="A0A834CKM6"/>
<comment type="caution">
    <text evidence="3">The sequence shown here is derived from an EMBL/GenBank/DDBJ whole genome shotgun (WGS) entry which is preliminary data.</text>
</comment>
<dbReference type="PANTHER" id="PTHR21616:SF2">
    <property type="entry name" value="CENTROSOME AND SPINDLE POLE-ASSOCIATED PROTEIN 1"/>
    <property type="match status" value="1"/>
</dbReference>
<feature type="region of interest" description="Disordered" evidence="2">
    <location>
        <begin position="38"/>
        <end position="67"/>
    </location>
</feature>
<keyword evidence="1" id="KW-0175">Coiled coil</keyword>
<feature type="region of interest" description="Disordered" evidence="2">
    <location>
        <begin position="903"/>
        <end position="926"/>
    </location>
</feature>
<organism evidence="3 4">
    <name type="scientific">Oryzias melastigma</name>
    <name type="common">Marine medaka</name>
    <dbReference type="NCBI Taxonomy" id="30732"/>
    <lineage>
        <taxon>Eukaryota</taxon>
        <taxon>Metazoa</taxon>
        <taxon>Chordata</taxon>
        <taxon>Craniata</taxon>
        <taxon>Vertebrata</taxon>
        <taxon>Euteleostomi</taxon>
        <taxon>Actinopterygii</taxon>
        <taxon>Neopterygii</taxon>
        <taxon>Teleostei</taxon>
        <taxon>Neoteleostei</taxon>
        <taxon>Acanthomorphata</taxon>
        <taxon>Ovalentaria</taxon>
        <taxon>Atherinomorphae</taxon>
        <taxon>Beloniformes</taxon>
        <taxon>Adrianichthyidae</taxon>
        <taxon>Oryziinae</taxon>
        <taxon>Oryzias</taxon>
    </lineage>
</organism>
<name>A0A834CKM6_ORYME</name>
<feature type="region of interest" description="Disordered" evidence="2">
    <location>
        <begin position="256"/>
        <end position="316"/>
    </location>
</feature>
<gene>
    <name evidence="3" type="ORF">FQA47_004053</name>
</gene>